<organism evidence="3 4">
    <name type="scientific">Parasponia andersonii</name>
    <name type="common">Sponia andersonii</name>
    <dbReference type="NCBI Taxonomy" id="3476"/>
    <lineage>
        <taxon>Eukaryota</taxon>
        <taxon>Viridiplantae</taxon>
        <taxon>Streptophyta</taxon>
        <taxon>Embryophyta</taxon>
        <taxon>Tracheophyta</taxon>
        <taxon>Spermatophyta</taxon>
        <taxon>Magnoliopsida</taxon>
        <taxon>eudicotyledons</taxon>
        <taxon>Gunneridae</taxon>
        <taxon>Pentapetalae</taxon>
        <taxon>rosids</taxon>
        <taxon>fabids</taxon>
        <taxon>Rosales</taxon>
        <taxon>Cannabaceae</taxon>
        <taxon>Parasponia</taxon>
    </lineage>
</organism>
<dbReference type="STRING" id="3476.A0A2P5E3H7"/>
<gene>
    <name evidence="3" type="ORF">PanWU01x14_005480</name>
</gene>
<dbReference type="GO" id="GO:0009308">
    <property type="term" value="P:amine metabolic process"/>
    <property type="evidence" value="ECO:0007669"/>
    <property type="project" value="UniProtKB-UniRule"/>
</dbReference>
<dbReference type="SUPFAM" id="SSF49998">
    <property type="entry name" value="Amine oxidase catalytic domain"/>
    <property type="match status" value="1"/>
</dbReference>
<name>A0A2P5E3H7_PARAD</name>
<dbReference type="InterPro" id="IPR015798">
    <property type="entry name" value="Cu_amine_oxidase_C"/>
</dbReference>
<dbReference type="PANTHER" id="PTHR10638:SF71">
    <property type="entry name" value="AMINE OXIDASE"/>
    <property type="match status" value="1"/>
</dbReference>
<evidence type="ECO:0000256" key="1">
    <source>
        <dbReference type="RuleBase" id="RU000672"/>
    </source>
</evidence>
<comment type="similarity">
    <text evidence="1">Belongs to the copper/topaquinone oxidase family.</text>
</comment>
<dbReference type="EMBL" id="JXTB01000002">
    <property type="protein sequence ID" value="PON80098.1"/>
    <property type="molecule type" value="Genomic_DNA"/>
</dbReference>
<dbReference type="InterPro" id="IPR036460">
    <property type="entry name" value="Cu_amine_oxidase_C_sf"/>
</dbReference>
<dbReference type="GO" id="GO:0005507">
    <property type="term" value="F:copper ion binding"/>
    <property type="evidence" value="ECO:0007669"/>
    <property type="project" value="InterPro"/>
</dbReference>
<comment type="PTM">
    <text evidence="1">Topaquinone (TPQ) is generated by copper-dependent autoxidation of a specific tyrosyl residue.</text>
</comment>
<evidence type="ECO:0000259" key="2">
    <source>
        <dbReference type="Pfam" id="PF01179"/>
    </source>
</evidence>
<evidence type="ECO:0000313" key="3">
    <source>
        <dbReference type="EMBL" id="PON80098.1"/>
    </source>
</evidence>
<comment type="caution">
    <text evidence="3">The sequence shown here is derived from an EMBL/GenBank/DDBJ whole genome shotgun (WGS) entry which is preliminary data.</text>
</comment>
<dbReference type="OrthoDB" id="5379943at2759"/>
<feature type="domain" description="Copper amine oxidase catalytic" evidence="2">
    <location>
        <begin position="84"/>
        <end position="124"/>
    </location>
</feature>
<protein>
    <recommendedName>
        <fullName evidence="1">Amine oxidase</fullName>
        <ecNumber evidence="1">1.4.3.-</ecNumber>
    </recommendedName>
</protein>
<dbReference type="Proteomes" id="UP000237105">
    <property type="component" value="Unassembled WGS sequence"/>
</dbReference>
<keyword evidence="1" id="KW-0186">Copper</keyword>
<dbReference type="EC" id="1.4.3.-" evidence="1"/>
<dbReference type="Pfam" id="PF01179">
    <property type="entry name" value="Cu_amine_oxid"/>
    <property type="match status" value="1"/>
</dbReference>
<dbReference type="InterPro" id="IPR000269">
    <property type="entry name" value="Cu_amine_oxidase"/>
</dbReference>
<evidence type="ECO:0000313" key="4">
    <source>
        <dbReference type="Proteomes" id="UP000237105"/>
    </source>
</evidence>
<comment type="cofactor">
    <cofactor evidence="1">
        <name>Cu cation</name>
        <dbReference type="ChEBI" id="CHEBI:23378"/>
    </cofactor>
    <text evidence="1">Contains 1 topaquinone per subunit.</text>
</comment>
<reference evidence="4" key="1">
    <citation type="submission" date="2016-06" db="EMBL/GenBank/DDBJ databases">
        <title>Parallel loss of symbiosis genes in relatives of nitrogen-fixing non-legume Parasponia.</title>
        <authorList>
            <person name="Van Velzen R."/>
            <person name="Holmer R."/>
            <person name="Bu F."/>
            <person name="Rutten L."/>
            <person name="Van Zeijl A."/>
            <person name="Liu W."/>
            <person name="Santuari L."/>
            <person name="Cao Q."/>
            <person name="Sharma T."/>
            <person name="Shen D."/>
            <person name="Roswanjaya Y."/>
            <person name="Wardhani T."/>
            <person name="Kalhor M.S."/>
            <person name="Jansen J."/>
            <person name="Van den Hoogen J."/>
            <person name="Gungor B."/>
            <person name="Hartog M."/>
            <person name="Hontelez J."/>
            <person name="Verver J."/>
            <person name="Yang W.-C."/>
            <person name="Schijlen E."/>
            <person name="Repin R."/>
            <person name="Schilthuizen M."/>
            <person name="Schranz E."/>
            <person name="Heidstra R."/>
            <person name="Miyata K."/>
            <person name="Fedorova E."/>
            <person name="Kohlen W."/>
            <person name="Bisseling T."/>
            <person name="Smit S."/>
            <person name="Geurts R."/>
        </authorList>
    </citation>
    <scope>NUCLEOTIDE SEQUENCE [LARGE SCALE GENOMIC DNA]</scope>
    <source>
        <strain evidence="4">cv. WU1-14</strain>
    </source>
</reference>
<accession>A0A2P5E3H7</accession>
<sequence length="143" mass="16390">MGNPIGYCLIPGSVGLCQTINSHKSGEPLLGAMSGLPHITRGLYVYLGQGDDTLATWTKRYHLINLIQGLMQHFKDFYSLRFIQLWYTLGFHHVPYQEVFSIMPTLSNNFELWPADFFERNPVLKDKATQAVKWKKCLKLTVI</sequence>
<keyword evidence="1" id="KW-0801">TPQ</keyword>
<proteinExistence type="inferred from homology"/>
<dbReference type="GO" id="GO:0048038">
    <property type="term" value="F:quinone binding"/>
    <property type="evidence" value="ECO:0007669"/>
    <property type="project" value="InterPro"/>
</dbReference>
<keyword evidence="1" id="KW-0560">Oxidoreductase</keyword>
<keyword evidence="4" id="KW-1185">Reference proteome</keyword>
<dbReference type="Gene3D" id="2.70.98.20">
    <property type="entry name" value="Copper amine oxidase, catalytic domain"/>
    <property type="match status" value="1"/>
</dbReference>
<dbReference type="AlphaFoldDB" id="A0A2P5E3H7"/>
<dbReference type="GO" id="GO:0008131">
    <property type="term" value="F:primary methylamine oxidase activity"/>
    <property type="evidence" value="ECO:0007669"/>
    <property type="project" value="InterPro"/>
</dbReference>
<dbReference type="PANTHER" id="PTHR10638">
    <property type="entry name" value="COPPER AMINE OXIDASE"/>
    <property type="match status" value="1"/>
</dbReference>
<keyword evidence="1" id="KW-0479">Metal-binding</keyword>